<gene>
    <name evidence="2" type="ORF">WMY93_034398</name>
</gene>
<reference evidence="3" key="1">
    <citation type="submission" date="2024-04" db="EMBL/GenBank/DDBJ databases">
        <title>Salinicola lusitanus LLJ914,a marine bacterium isolated from the Okinawa Trough.</title>
        <authorList>
            <person name="Li J."/>
        </authorList>
    </citation>
    <scope>NUCLEOTIDE SEQUENCE [LARGE SCALE GENOMIC DNA]</scope>
</reference>
<keyword evidence="3" id="KW-1185">Reference proteome</keyword>
<organism evidence="2 3">
    <name type="scientific">Mugilogobius chulae</name>
    <name type="common">yellowstripe goby</name>
    <dbReference type="NCBI Taxonomy" id="88201"/>
    <lineage>
        <taxon>Eukaryota</taxon>
        <taxon>Metazoa</taxon>
        <taxon>Chordata</taxon>
        <taxon>Craniata</taxon>
        <taxon>Vertebrata</taxon>
        <taxon>Euteleostomi</taxon>
        <taxon>Actinopterygii</taxon>
        <taxon>Neopterygii</taxon>
        <taxon>Teleostei</taxon>
        <taxon>Neoteleostei</taxon>
        <taxon>Acanthomorphata</taxon>
        <taxon>Gobiaria</taxon>
        <taxon>Gobiiformes</taxon>
        <taxon>Gobioidei</taxon>
        <taxon>Gobiidae</taxon>
        <taxon>Gobionellinae</taxon>
        <taxon>Mugilogobius</taxon>
    </lineage>
</organism>
<proteinExistence type="predicted"/>
<sequence>MHRKTTTTTVHSSTAALESYSTVTRTETESRQSPDQVQGPNRVQAESRPGSDSQRVQTCSRPAALVPQNQTQTLFNHENQCFPTRGARTSAVGQVVSGRWSQGRRSEGGQVVTAVG</sequence>
<evidence type="ECO:0000256" key="1">
    <source>
        <dbReference type="SAM" id="MobiDB-lite"/>
    </source>
</evidence>
<feature type="non-terminal residue" evidence="2">
    <location>
        <position position="116"/>
    </location>
</feature>
<protein>
    <submittedName>
        <fullName evidence="2">Uncharacterized protein</fullName>
    </submittedName>
</protein>
<feature type="region of interest" description="Disordered" evidence="1">
    <location>
        <begin position="1"/>
        <end position="58"/>
    </location>
</feature>
<evidence type="ECO:0000313" key="3">
    <source>
        <dbReference type="Proteomes" id="UP001460270"/>
    </source>
</evidence>
<dbReference type="Proteomes" id="UP001460270">
    <property type="component" value="Unassembled WGS sequence"/>
</dbReference>
<evidence type="ECO:0000313" key="2">
    <source>
        <dbReference type="EMBL" id="KAK7878128.1"/>
    </source>
</evidence>
<dbReference type="AlphaFoldDB" id="A0AAW0MIM6"/>
<name>A0AAW0MIM6_9GOBI</name>
<comment type="caution">
    <text evidence="2">The sequence shown here is derived from an EMBL/GenBank/DDBJ whole genome shotgun (WGS) entry which is preliminary data.</text>
</comment>
<dbReference type="EMBL" id="JBBPFD010000606">
    <property type="protein sequence ID" value="KAK7878128.1"/>
    <property type="molecule type" value="Genomic_DNA"/>
</dbReference>
<feature type="compositionally biased region" description="Polar residues" evidence="1">
    <location>
        <begin position="10"/>
        <end position="25"/>
    </location>
</feature>
<accession>A0AAW0MIM6</accession>